<evidence type="ECO:0000313" key="2">
    <source>
        <dbReference type="Proteomes" id="UP001163603"/>
    </source>
</evidence>
<protein>
    <submittedName>
        <fullName evidence="1">Uncharacterized protein</fullName>
    </submittedName>
</protein>
<accession>A0ACC0X815</accession>
<gene>
    <name evidence="1" type="ORF">Pint_33483</name>
</gene>
<organism evidence="1 2">
    <name type="scientific">Pistacia integerrima</name>
    <dbReference type="NCBI Taxonomy" id="434235"/>
    <lineage>
        <taxon>Eukaryota</taxon>
        <taxon>Viridiplantae</taxon>
        <taxon>Streptophyta</taxon>
        <taxon>Embryophyta</taxon>
        <taxon>Tracheophyta</taxon>
        <taxon>Spermatophyta</taxon>
        <taxon>Magnoliopsida</taxon>
        <taxon>eudicotyledons</taxon>
        <taxon>Gunneridae</taxon>
        <taxon>Pentapetalae</taxon>
        <taxon>rosids</taxon>
        <taxon>malvids</taxon>
        <taxon>Sapindales</taxon>
        <taxon>Anacardiaceae</taxon>
        <taxon>Pistacia</taxon>
    </lineage>
</organism>
<dbReference type="Proteomes" id="UP001163603">
    <property type="component" value="Chromosome 14"/>
</dbReference>
<reference evidence="2" key="1">
    <citation type="journal article" date="2023" name="G3 (Bethesda)">
        <title>Genome assembly and association tests identify interacting loci associated with vigor, precocity, and sex in interspecific pistachio rootstocks.</title>
        <authorList>
            <person name="Palmer W."/>
            <person name="Jacygrad E."/>
            <person name="Sagayaradj S."/>
            <person name="Cavanaugh K."/>
            <person name="Han R."/>
            <person name="Bertier L."/>
            <person name="Beede B."/>
            <person name="Kafkas S."/>
            <person name="Golino D."/>
            <person name="Preece J."/>
            <person name="Michelmore R."/>
        </authorList>
    </citation>
    <scope>NUCLEOTIDE SEQUENCE [LARGE SCALE GENOMIC DNA]</scope>
</reference>
<proteinExistence type="predicted"/>
<keyword evidence="2" id="KW-1185">Reference proteome</keyword>
<evidence type="ECO:0000313" key="1">
    <source>
        <dbReference type="EMBL" id="KAJ0011001.1"/>
    </source>
</evidence>
<dbReference type="EMBL" id="CM047749">
    <property type="protein sequence ID" value="KAJ0011001.1"/>
    <property type="molecule type" value="Genomic_DNA"/>
</dbReference>
<sequence length="108" mass="11968">MEAKNFLKVANPRLSEDFDEQRMKVLMIVGRGVLTLMKISEPSIRRAIHVLNSKLHCGSSTKDAVPTYLAPSGNMAISSIDFVWDHLFEGGQNLNQSSSLITTQIPHS</sequence>
<comment type="caution">
    <text evidence="1">The sequence shown here is derived from an EMBL/GenBank/DDBJ whole genome shotgun (WGS) entry which is preliminary data.</text>
</comment>
<name>A0ACC0X815_9ROSI</name>